<dbReference type="EMBL" id="BMYF01000013">
    <property type="protein sequence ID" value="GHB41346.1"/>
    <property type="molecule type" value="Genomic_DNA"/>
</dbReference>
<reference evidence="7" key="1">
    <citation type="journal article" date="2014" name="Int. J. Syst. Evol. Microbiol.">
        <title>Complete genome sequence of Corynebacterium casei LMG S-19264T (=DSM 44701T), isolated from a smear-ripened cheese.</title>
        <authorList>
            <consortium name="US DOE Joint Genome Institute (JGI-PGF)"/>
            <person name="Walter F."/>
            <person name="Albersmeier A."/>
            <person name="Kalinowski J."/>
            <person name="Ruckert C."/>
        </authorList>
    </citation>
    <scope>NUCLEOTIDE SEQUENCE</scope>
    <source>
        <strain evidence="7">KCTC 23224</strain>
    </source>
</reference>
<keyword evidence="5 6" id="KW-0472">Membrane</keyword>
<feature type="transmembrane region" description="Helical" evidence="6">
    <location>
        <begin position="148"/>
        <end position="168"/>
    </location>
</feature>
<dbReference type="GO" id="GO:0016020">
    <property type="term" value="C:membrane"/>
    <property type="evidence" value="ECO:0007669"/>
    <property type="project" value="UniProtKB-SubCell"/>
</dbReference>
<evidence type="ECO:0000256" key="2">
    <source>
        <dbReference type="ARBA" id="ARBA00007524"/>
    </source>
</evidence>
<keyword evidence="8" id="KW-1185">Reference proteome</keyword>
<dbReference type="Pfam" id="PF03073">
    <property type="entry name" value="TspO_MBR"/>
    <property type="match status" value="1"/>
</dbReference>
<dbReference type="AlphaFoldDB" id="A0A8J3CZ38"/>
<feature type="transmembrane region" description="Helical" evidence="6">
    <location>
        <begin position="52"/>
        <end position="73"/>
    </location>
</feature>
<feature type="transmembrane region" description="Helical" evidence="6">
    <location>
        <begin position="5"/>
        <end position="24"/>
    </location>
</feature>
<dbReference type="PANTHER" id="PTHR33802:SF1">
    <property type="entry name" value="XK-RELATED PROTEIN"/>
    <property type="match status" value="1"/>
</dbReference>
<feature type="transmembrane region" description="Helical" evidence="6">
    <location>
        <begin position="225"/>
        <end position="245"/>
    </location>
</feature>
<evidence type="ECO:0008006" key="9">
    <source>
        <dbReference type="Google" id="ProtNLM"/>
    </source>
</evidence>
<keyword evidence="3 6" id="KW-0812">Transmembrane</keyword>
<protein>
    <recommendedName>
        <fullName evidence="9">TspO and MBR related proteins</fullName>
    </recommendedName>
</protein>
<evidence type="ECO:0000256" key="6">
    <source>
        <dbReference type="SAM" id="Phobius"/>
    </source>
</evidence>
<reference evidence="7" key="2">
    <citation type="submission" date="2020-09" db="EMBL/GenBank/DDBJ databases">
        <authorList>
            <person name="Sun Q."/>
            <person name="Kim S."/>
        </authorList>
    </citation>
    <scope>NUCLEOTIDE SEQUENCE</scope>
    <source>
        <strain evidence="7">KCTC 23224</strain>
    </source>
</reference>
<evidence type="ECO:0000313" key="7">
    <source>
        <dbReference type="EMBL" id="GHB41346.1"/>
    </source>
</evidence>
<dbReference type="InterPro" id="IPR038330">
    <property type="entry name" value="TspO/MBR-related_sf"/>
</dbReference>
<sequence>MKNQVLLVANLLSFGLTIFMNYLFSTGFDGRKSVGEISAIYSVDITPAGFTFAIWGLIYLGLSILCIQLIIEAIRSKGQNISEKLGAWFILSNIFNAAWIYFWTSEMIFVSVLIIIALLISLVTLTIRTSSLNTNPFFSLNFFSQTSLRIYTGWVIAATVLNISIWISTFNLSFLDYAVVSVGILLIAATIYVLMGLKFESMAIPLVASWAFWGIGNNSGDVPTVSLTANIISGAFVPISLAILWRAKKKSAPNP</sequence>
<accession>A0A8J3CZ38</accession>
<feature type="transmembrane region" description="Helical" evidence="6">
    <location>
        <begin position="174"/>
        <end position="195"/>
    </location>
</feature>
<dbReference type="RefSeq" id="WP_189582496.1">
    <property type="nucleotide sequence ID" value="NZ_BMYF01000013.1"/>
</dbReference>
<dbReference type="Gene3D" id="1.20.1260.100">
    <property type="entry name" value="TspO/MBR protein"/>
    <property type="match status" value="1"/>
</dbReference>
<feature type="transmembrane region" description="Helical" evidence="6">
    <location>
        <begin position="108"/>
        <end position="127"/>
    </location>
</feature>
<keyword evidence="4 6" id="KW-1133">Transmembrane helix</keyword>
<evidence type="ECO:0000256" key="1">
    <source>
        <dbReference type="ARBA" id="ARBA00004141"/>
    </source>
</evidence>
<proteinExistence type="inferred from homology"/>
<dbReference type="PANTHER" id="PTHR33802">
    <property type="entry name" value="SI:CH211-161H7.5-RELATED"/>
    <property type="match status" value="1"/>
</dbReference>
<dbReference type="Proteomes" id="UP000642809">
    <property type="component" value="Unassembled WGS sequence"/>
</dbReference>
<evidence type="ECO:0000256" key="3">
    <source>
        <dbReference type="ARBA" id="ARBA00022692"/>
    </source>
</evidence>
<dbReference type="InterPro" id="IPR004307">
    <property type="entry name" value="TspO_MBR"/>
</dbReference>
<organism evidence="7 8">
    <name type="scientific">Mongoliitalea lutea</name>
    <dbReference type="NCBI Taxonomy" id="849756"/>
    <lineage>
        <taxon>Bacteria</taxon>
        <taxon>Pseudomonadati</taxon>
        <taxon>Bacteroidota</taxon>
        <taxon>Cytophagia</taxon>
        <taxon>Cytophagales</taxon>
        <taxon>Cyclobacteriaceae</taxon>
        <taxon>Mongoliitalea</taxon>
    </lineage>
</organism>
<evidence type="ECO:0000256" key="4">
    <source>
        <dbReference type="ARBA" id="ARBA00022989"/>
    </source>
</evidence>
<comment type="caution">
    <text evidence="7">The sequence shown here is derived from an EMBL/GenBank/DDBJ whole genome shotgun (WGS) entry which is preliminary data.</text>
</comment>
<feature type="transmembrane region" description="Helical" evidence="6">
    <location>
        <begin position="85"/>
        <end position="102"/>
    </location>
</feature>
<evidence type="ECO:0000256" key="5">
    <source>
        <dbReference type="ARBA" id="ARBA00023136"/>
    </source>
</evidence>
<evidence type="ECO:0000313" key="8">
    <source>
        <dbReference type="Proteomes" id="UP000642809"/>
    </source>
</evidence>
<comment type="similarity">
    <text evidence="2">Belongs to the TspO/BZRP family.</text>
</comment>
<gene>
    <name evidence="7" type="ORF">GCM10008106_23090</name>
</gene>
<comment type="subcellular location">
    <subcellularLocation>
        <location evidence="1">Membrane</location>
        <topology evidence="1">Multi-pass membrane protein</topology>
    </subcellularLocation>
</comment>
<name>A0A8J3CZ38_9BACT</name>